<dbReference type="Proteomes" id="UP000076761">
    <property type="component" value="Unassembled WGS sequence"/>
</dbReference>
<dbReference type="EMBL" id="KV425567">
    <property type="protein sequence ID" value="KZT26272.1"/>
    <property type="molecule type" value="Genomic_DNA"/>
</dbReference>
<feature type="compositionally biased region" description="Low complexity" evidence="1">
    <location>
        <begin position="11"/>
        <end position="27"/>
    </location>
</feature>
<sequence length="207" mass="22941">MSPIVCPRPRSATSSSSLHKSPSAPSSVPCVTVDVTPPRLLSPIHLDSAVASSSSCKRTVPPSSCSSKRRRSTHDLIYHHSPRRQRHCSRGDYQLTSLGVFDRMPRWASREESFMDVGDLGMTDALEWSVPGYGNSEYSEPSSAGPIRTRRRPIGLEPDSPPHKDHSSHPRALFPRQELLSLPPRTPPRRPAILSDVQFRNLLPVLP</sequence>
<name>A0A165T7Y0_9AGAM</name>
<feature type="region of interest" description="Disordered" evidence="1">
    <location>
        <begin position="50"/>
        <end position="90"/>
    </location>
</feature>
<evidence type="ECO:0000313" key="3">
    <source>
        <dbReference type="Proteomes" id="UP000076761"/>
    </source>
</evidence>
<keyword evidence="3" id="KW-1185">Reference proteome</keyword>
<evidence type="ECO:0000313" key="2">
    <source>
        <dbReference type="EMBL" id="KZT26272.1"/>
    </source>
</evidence>
<evidence type="ECO:0000256" key="1">
    <source>
        <dbReference type="SAM" id="MobiDB-lite"/>
    </source>
</evidence>
<dbReference type="InParanoid" id="A0A165T7Y0"/>
<gene>
    <name evidence="2" type="ORF">NEOLEDRAFT_1177690</name>
</gene>
<feature type="region of interest" description="Disordered" evidence="1">
    <location>
        <begin position="1"/>
        <end position="30"/>
    </location>
</feature>
<dbReference type="AlphaFoldDB" id="A0A165T7Y0"/>
<reference evidence="2 3" key="1">
    <citation type="journal article" date="2016" name="Mol. Biol. Evol.">
        <title>Comparative Genomics of Early-Diverging Mushroom-Forming Fungi Provides Insights into the Origins of Lignocellulose Decay Capabilities.</title>
        <authorList>
            <person name="Nagy L.G."/>
            <person name="Riley R."/>
            <person name="Tritt A."/>
            <person name="Adam C."/>
            <person name="Daum C."/>
            <person name="Floudas D."/>
            <person name="Sun H."/>
            <person name="Yadav J.S."/>
            <person name="Pangilinan J."/>
            <person name="Larsson K.H."/>
            <person name="Matsuura K."/>
            <person name="Barry K."/>
            <person name="Labutti K."/>
            <person name="Kuo R."/>
            <person name="Ohm R.A."/>
            <person name="Bhattacharya S.S."/>
            <person name="Shirouzu T."/>
            <person name="Yoshinaga Y."/>
            <person name="Martin F.M."/>
            <person name="Grigoriev I.V."/>
            <person name="Hibbett D.S."/>
        </authorList>
    </citation>
    <scope>NUCLEOTIDE SEQUENCE [LARGE SCALE GENOMIC DNA]</scope>
    <source>
        <strain evidence="2 3">HHB14362 ss-1</strain>
    </source>
</reference>
<proteinExistence type="predicted"/>
<organism evidence="2 3">
    <name type="scientific">Neolentinus lepideus HHB14362 ss-1</name>
    <dbReference type="NCBI Taxonomy" id="1314782"/>
    <lineage>
        <taxon>Eukaryota</taxon>
        <taxon>Fungi</taxon>
        <taxon>Dikarya</taxon>
        <taxon>Basidiomycota</taxon>
        <taxon>Agaricomycotina</taxon>
        <taxon>Agaricomycetes</taxon>
        <taxon>Gloeophyllales</taxon>
        <taxon>Gloeophyllaceae</taxon>
        <taxon>Neolentinus</taxon>
    </lineage>
</organism>
<dbReference type="OrthoDB" id="10467261at2759"/>
<accession>A0A165T7Y0</accession>
<protein>
    <submittedName>
        <fullName evidence="2">Uncharacterized protein</fullName>
    </submittedName>
</protein>
<feature type="region of interest" description="Disordered" evidence="1">
    <location>
        <begin position="135"/>
        <end position="193"/>
    </location>
</feature>